<dbReference type="EMBL" id="GGEC01008612">
    <property type="protein sequence ID" value="MBW89095.1"/>
    <property type="molecule type" value="Transcribed_RNA"/>
</dbReference>
<protein>
    <submittedName>
        <fullName evidence="1">Protein transport protein Sec61 subunit gamma-like</fullName>
    </submittedName>
</protein>
<reference evidence="1" key="1">
    <citation type="submission" date="2018-02" db="EMBL/GenBank/DDBJ databases">
        <title>Rhizophora mucronata_Transcriptome.</title>
        <authorList>
            <person name="Meera S.P."/>
            <person name="Sreeshan A."/>
            <person name="Augustine A."/>
        </authorList>
    </citation>
    <scope>NUCLEOTIDE SEQUENCE</scope>
    <source>
        <tissue evidence="1">Leaf</tissue>
    </source>
</reference>
<proteinExistence type="predicted"/>
<sequence length="74" mass="8473">MLLMGMKMSLTKKPTNPITTNPIAVRNATFVNSLRSGLWHRFTRRTLSLAKSLRGSTTESTASIFDWIWYSRKP</sequence>
<dbReference type="AlphaFoldDB" id="A0A2P2J6J8"/>
<organism evidence="1">
    <name type="scientific">Rhizophora mucronata</name>
    <name type="common">Asiatic mangrove</name>
    <dbReference type="NCBI Taxonomy" id="61149"/>
    <lineage>
        <taxon>Eukaryota</taxon>
        <taxon>Viridiplantae</taxon>
        <taxon>Streptophyta</taxon>
        <taxon>Embryophyta</taxon>
        <taxon>Tracheophyta</taxon>
        <taxon>Spermatophyta</taxon>
        <taxon>Magnoliopsida</taxon>
        <taxon>eudicotyledons</taxon>
        <taxon>Gunneridae</taxon>
        <taxon>Pentapetalae</taxon>
        <taxon>rosids</taxon>
        <taxon>fabids</taxon>
        <taxon>Malpighiales</taxon>
        <taxon>Rhizophoraceae</taxon>
        <taxon>Rhizophora</taxon>
    </lineage>
</organism>
<accession>A0A2P2J6J8</accession>
<evidence type="ECO:0000313" key="1">
    <source>
        <dbReference type="EMBL" id="MBW89095.1"/>
    </source>
</evidence>
<name>A0A2P2J6J8_RHIMU</name>